<accession>A0ABT8G805</accession>
<dbReference type="PANTHER" id="PTHR11559">
    <property type="entry name" value="CARBOXYLESTERASE"/>
    <property type="match status" value="1"/>
</dbReference>
<comment type="caution">
    <text evidence="6">The sequence shown here is derived from an EMBL/GenBank/DDBJ whole genome shotgun (WGS) entry which is preliminary data.</text>
</comment>
<comment type="similarity">
    <text evidence="1 3">Belongs to the type-B carboxylesterase/lipase family.</text>
</comment>
<dbReference type="Proteomes" id="UP001172728">
    <property type="component" value="Unassembled WGS sequence"/>
</dbReference>
<evidence type="ECO:0000256" key="4">
    <source>
        <dbReference type="SAM" id="MobiDB-lite"/>
    </source>
</evidence>
<keyword evidence="2 3" id="KW-0378">Hydrolase</keyword>
<dbReference type="PROSITE" id="PS00122">
    <property type="entry name" value="CARBOXYLESTERASE_B_1"/>
    <property type="match status" value="1"/>
</dbReference>
<evidence type="ECO:0000313" key="6">
    <source>
        <dbReference type="EMBL" id="MDN4475255.1"/>
    </source>
</evidence>
<dbReference type="Gene3D" id="3.40.50.1820">
    <property type="entry name" value="alpha/beta hydrolase"/>
    <property type="match status" value="1"/>
</dbReference>
<reference evidence="6" key="1">
    <citation type="submission" date="2023-06" db="EMBL/GenBank/DDBJ databases">
        <title>Sysu t00192.</title>
        <authorList>
            <person name="Gao L."/>
            <person name="Fang B.-Z."/>
            <person name="Li W.-J."/>
        </authorList>
    </citation>
    <scope>NUCLEOTIDE SEQUENCE</scope>
    <source>
        <strain evidence="6">SYSU T00192</strain>
    </source>
</reference>
<evidence type="ECO:0000313" key="7">
    <source>
        <dbReference type="Proteomes" id="UP001172728"/>
    </source>
</evidence>
<evidence type="ECO:0000256" key="3">
    <source>
        <dbReference type="RuleBase" id="RU361235"/>
    </source>
</evidence>
<dbReference type="InterPro" id="IPR050309">
    <property type="entry name" value="Type-B_Carboxylest/Lipase"/>
</dbReference>
<keyword evidence="7" id="KW-1185">Reference proteome</keyword>
<feature type="region of interest" description="Disordered" evidence="4">
    <location>
        <begin position="498"/>
        <end position="526"/>
    </location>
</feature>
<feature type="domain" description="Carboxylesterase type B" evidence="5">
    <location>
        <begin position="6"/>
        <end position="330"/>
    </location>
</feature>
<dbReference type="SUPFAM" id="SSF53474">
    <property type="entry name" value="alpha/beta-Hydrolases"/>
    <property type="match status" value="1"/>
</dbReference>
<dbReference type="Pfam" id="PF00135">
    <property type="entry name" value="COesterase"/>
    <property type="match status" value="1"/>
</dbReference>
<protein>
    <recommendedName>
        <fullName evidence="3">Carboxylic ester hydrolase</fullName>
        <ecNumber evidence="3">3.1.1.-</ecNumber>
    </recommendedName>
</protein>
<dbReference type="InterPro" id="IPR019826">
    <property type="entry name" value="Carboxylesterase_B_AS"/>
</dbReference>
<dbReference type="EMBL" id="JAUHPW010000003">
    <property type="protein sequence ID" value="MDN4475255.1"/>
    <property type="molecule type" value="Genomic_DNA"/>
</dbReference>
<dbReference type="RefSeq" id="WP_301131702.1">
    <property type="nucleotide sequence ID" value="NZ_JAUHPW010000003.1"/>
</dbReference>
<sequence length="526" mass="54506">MSTVAPVVWTSAGAVSGAWRAHRSADGSTSRAAIFLGIPYAEPPVGERRFLAPVPRGPWEGVRPATLHGATPQRRSPWPDAFVPEPSIPGDDLLTLDVGTPDPSPDAGMPVLVYLHGGGFVAGSHASPWYGGQAFHRDGVVTVTPSYRLGFDGFGWIDGAPLNRGVLDWLLALAWVHENIRAFGGDPAKVTIAGQSAGGAAVMRLLTMPAAQGLFRAVLALSPADTPVRAERARAVTVAGAARLGIAPDLDGLRSLTEAQVLDAQSFEEPTPEGQDPLAGTFGDDLVLSPVIDGDLVPARIDEAIAAGVGAGVALLVGATAHEFDLALADAPAALVAGDPHEILARQGVPAGLHDELLARVPGADGRRAAGQAVTQAVFRRHVGRWAGLRARGGASPRTWAYDFRWASPVDGIAGHCLDLPFGFDILRDPTAVRRAGTDAPQEIADAVHGDWLALIRDGRVDATVHAEGRATIVYGEPVRDVRPGYAFEERLAVATSAAGVDDAAEDPVVEGEGGGAAEDAPATSA</sequence>
<evidence type="ECO:0000256" key="1">
    <source>
        <dbReference type="ARBA" id="ARBA00005964"/>
    </source>
</evidence>
<name>A0ABT8G805_9MICO</name>
<dbReference type="InterPro" id="IPR002018">
    <property type="entry name" value="CarbesteraseB"/>
</dbReference>
<dbReference type="InterPro" id="IPR029058">
    <property type="entry name" value="AB_hydrolase_fold"/>
</dbReference>
<proteinExistence type="inferred from homology"/>
<organism evidence="6 7">
    <name type="scientific">Demequina litoralis</name>
    <dbReference type="NCBI Taxonomy" id="3051660"/>
    <lineage>
        <taxon>Bacteria</taxon>
        <taxon>Bacillati</taxon>
        <taxon>Actinomycetota</taxon>
        <taxon>Actinomycetes</taxon>
        <taxon>Micrococcales</taxon>
        <taxon>Demequinaceae</taxon>
        <taxon>Demequina</taxon>
    </lineage>
</organism>
<dbReference type="EC" id="3.1.1.-" evidence="3"/>
<evidence type="ECO:0000256" key="2">
    <source>
        <dbReference type="ARBA" id="ARBA00022801"/>
    </source>
</evidence>
<evidence type="ECO:0000259" key="5">
    <source>
        <dbReference type="Pfam" id="PF00135"/>
    </source>
</evidence>
<gene>
    <name evidence="6" type="ORF">QQX09_05200</name>
</gene>